<dbReference type="InterPro" id="IPR036962">
    <property type="entry name" value="Glyco_hydro_3_N_sf"/>
</dbReference>
<comment type="catalytic activity">
    <reaction evidence="1">
        <text>Hydrolysis of terminal non-reducing N-acetyl-D-hexosamine residues in N-acetyl-beta-D-hexosaminides.</text>
        <dbReference type="EC" id="3.2.1.52"/>
    </reaction>
</comment>
<dbReference type="GO" id="GO:0005975">
    <property type="term" value="P:carbohydrate metabolic process"/>
    <property type="evidence" value="ECO:0007669"/>
    <property type="project" value="InterPro"/>
</dbReference>
<dbReference type="GO" id="GO:0009254">
    <property type="term" value="P:peptidoglycan turnover"/>
    <property type="evidence" value="ECO:0007669"/>
    <property type="project" value="TreeGrafter"/>
</dbReference>
<keyword evidence="5" id="KW-0326">Glycosidase</keyword>
<dbReference type="AlphaFoldDB" id="A0A2Z6ICH7"/>
<gene>
    <name evidence="7" type="primary">nagZ</name>
    <name evidence="7" type="ORF">SUTMEG_18830</name>
</gene>
<evidence type="ECO:0000256" key="2">
    <source>
        <dbReference type="ARBA" id="ARBA00005336"/>
    </source>
</evidence>
<accession>A0A2Z6ICH7</accession>
<evidence type="ECO:0000259" key="6">
    <source>
        <dbReference type="Pfam" id="PF00933"/>
    </source>
</evidence>
<dbReference type="Proteomes" id="UP000271003">
    <property type="component" value="Chromosome"/>
</dbReference>
<sequence length="339" mass="36652">MLTKRNLERAATLGPVTIDLEGLELTERERARLRHPLTGLVILFSRNYASREQLAALCAEIHAERPGIVIAVDHEGGRVQRFREGFTHVPAMATLREKGPSAFWAAGFVLGAELRACGVDMTFAPVLDIDYGRSGVIGDRALGATCEAVIRHGAALTAGLAEAGMSACGKHYPGHGWAEADSHVALPVDERPREAVEADLAIYEALAPSLGAAMTAHVAYKAFGGEVATYSPELLRTILRDRLGFTGLLFSDDLSMKGAVGNLTVAQRARRALDSGCDALLHCNHPDEADELLGVLEWKRGEHFNERLARLMPADEGLDREVLEGLETYRRALAKLSAL</sequence>
<dbReference type="NCBIfam" id="NF003740">
    <property type="entry name" value="PRK05337.1"/>
    <property type="match status" value="1"/>
</dbReference>
<evidence type="ECO:0000256" key="4">
    <source>
        <dbReference type="ARBA" id="ARBA00022801"/>
    </source>
</evidence>
<dbReference type="Pfam" id="PF00933">
    <property type="entry name" value="Glyco_hydro_3"/>
    <property type="match status" value="1"/>
</dbReference>
<evidence type="ECO:0000256" key="5">
    <source>
        <dbReference type="ARBA" id="ARBA00023295"/>
    </source>
</evidence>
<keyword evidence="8" id="KW-1185">Reference proteome</keyword>
<evidence type="ECO:0000313" key="8">
    <source>
        <dbReference type="Proteomes" id="UP000271003"/>
    </source>
</evidence>
<dbReference type="InterPro" id="IPR050226">
    <property type="entry name" value="NagZ_Beta-hexosaminidase"/>
</dbReference>
<dbReference type="PANTHER" id="PTHR30480">
    <property type="entry name" value="BETA-HEXOSAMINIDASE-RELATED"/>
    <property type="match status" value="1"/>
</dbReference>
<proteinExistence type="inferred from homology"/>
<dbReference type="InterPro" id="IPR019800">
    <property type="entry name" value="Glyco_hydro_3_AS"/>
</dbReference>
<evidence type="ECO:0000256" key="3">
    <source>
        <dbReference type="ARBA" id="ARBA00012663"/>
    </source>
</evidence>
<dbReference type="InterPro" id="IPR001764">
    <property type="entry name" value="Glyco_hydro_3_N"/>
</dbReference>
<dbReference type="PROSITE" id="PS00775">
    <property type="entry name" value="GLYCOSYL_HYDROL_F3"/>
    <property type="match status" value="1"/>
</dbReference>
<dbReference type="SUPFAM" id="SSF51445">
    <property type="entry name" value="(Trans)glycosidases"/>
    <property type="match status" value="1"/>
</dbReference>
<dbReference type="EC" id="3.2.1.52" evidence="3"/>
<dbReference type="KEGG" id="sutt:SUTMEG_18830"/>
<dbReference type="InterPro" id="IPR017853">
    <property type="entry name" value="GH"/>
</dbReference>
<dbReference type="OrthoDB" id="9786661at2"/>
<protein>
    <recommendedName>
        <fullName evidence="3">beta-N-acetylhexosaminidase</fullName>
        <ecNumber evidence="3">3.2.1.52</ecNumber>
    </recommendedName>
</protein>
<dbReference type="PANTHER" id="PTHR30480:SF13">
    <property type="entry name" value="BETA-HEXOSAMINIDASE"/>
    <property type="match status" value="1"/>
</dbReference>
<evidence type="ECO:0000313" key="7">
    <source>
        <dbReference type="EMBL" id="BBF23992.1"/>
    </source>
</evidence>
<comment type="similarity">
    <text evidence="2">Belongs to the glycosyl hydrolase 3 family.</text>
</comment>
<evidence type="ECO:0000256" key="1">
    <source>
        <dbReference type="ARBA" id="ARBA00001231"/>
    </source>
</evidence>
<dbReference type="RefSeq" id="WP_120177544.1">
    <property type="nucleotide sequence ID" value="NZ_AP018786.1"/>
</dbReference>
<organism evidence="7 8">
    <name type="scientific">Sutterella megalosphaeroides</name>
    <dbReference type="NCBI Taxonomy" id="2494234"/>
    <lineage>
        <taxon>Bacteria</taxon>
        <taxon>Pseudomonadati</taxon>
        <taxon>Pseudomonadota</taxon>
        <taxon>Betaproteobacteria</taxon>
        <taxon>Burkholderiales</taxon>
        <taxon>Sutterellaceae</taxon>
        <taxon>Sutterella</taxon>
    </lineage>
</organism>
<name>A0A2Z6ICH7_9BURK</name>
<dbReference type="EMBL" id="AP018786">
    <property type="protein sequence ID" value="BBF23992.1"/>
    <property type="molecule type" value="Genomic_DNA"/>
</dbReference>
<feature type="domain" description="Glycoside hydrolase family 3 N-terminal" evidence="6">
    <location>
        <begin position="24"/>
        <end position="310"/>
    </location>
</feature>
<reference evidence="7 8" key="1">
    <citation type="journal article" date="2018" name="Int. J. Syst. Evol. Microbiol.">
        <title>Mesosutterella multiformis gen. nov., sp. nov., a member of the family Sutterellaceae and Sutterella megalosphaeroides sp. nov., isolated from human faeces.</title>
        <authorList>
            <person name="Sakamoto M."/>
            <person name="Ikeyama N."/>
            <person name="Kunihiro T."/>
            <person name="Iino T."/>
            <person name="Yuki M."/>
            <person name="Ohkuma M."/>
        </authorList>
    </citation>
    <scope>NUCLEOTIDE SEQUENCE [LARGE SCALE GENOMIC DNA]</scope>
    <source>
        <strain evidence="7 8">6FBBBH3</strain>
    </source>
</reference>
<keyword evidence="4" id="KW-0378">Hydrolase</keyword>
<dbReference type="GO" id="GO:0004563">
    <property type="term" value="F:beta-N-acetylhexosaminidase activity"/>
    <property type="evidence" value="ECO:0007669"/>
    <property type="project" value="UniProtKB-EC"/>
</dbReference>
<dbReference type="Gene3D" id="3.20.20.300">
    <property type="entry name" value="Glycoside hydrolase, family 3, N-terminal domain"/>
    <property type="match status" value="1"/>
</dbReference>